<dbReference type="PROSITE" id="PS51123">
    <property type="entry name" value="OMPA_2"/>
    <property type="match status" value="1"/>
</dbReference>
<accession>A0A975BV90</accession>
<evidence type="ECO:0000313" key="7">
    <source>
        <dbReference type="Proteomes" id="UP000663722"/>
    </source>
</evidence>
<comment type="subcellular location">
    <subcellularLocation>
        <location evidence="1">Cell outer membrane</location>
    </subcellularLocation>
</comment>
<dbReference type="GO" id="GO:0009279">
    <property type="term" value="C:cell outer membrane"/>
    <property type="evidence" value="ECO:0007669"/>
    <property type="project" value="UniProtKB-SubCell"/>
</dbReference>
<evidence type="ECO:0000256" key="1">
    <source>
        <dbReference type="ARBA" id="ARBA00004442"/>
    </source>
</evidence>
<gene>
    <name evidence="6" type="ORF">dnm_085300</name>
</gene>
<dbReference type="SUPFAM" id="SSF103088">
    <property type="entry name" value="OmpA-like"/>
    <property type="match status" value="1"/>
</dbReference>
<dbReference type="RefSeq" id="WP_207679808.1">
    <property type="nucleotide sequence ID" value="NZ_CP061800.1"/>
</dbReference>
<evidence type="ECO:0000313" key="6">
    <source>
        <dbReference type="EMBL" id="QTA92450.1"/>
    </source>
</evidence>
<evidence type="ECO:0000256" key="2">
    <source>
        <dbReference type="ARBA" id="ARBA00023136"/>
    </source>
</evidence>
<reference evidence="6" key="1">
    <citation type="journal article" date="2021" name="Microb. Physiol.">
        <title>Proteogenomic Insights into the Physiology of Marine, Sulfate-Reducing, Filamentous Desulfonema limicola and Desulfonema magnum.</title>
        <authorList>
            <person name="Schnaars V."/>
            <person name="Wohlbrand L."/>
            <person name="Scheve S."/>
            <person name="Hinrichs C."/>
            <person name="Reinhardt R."/>
            <person name="Rabus R."/>
        </authorList>
    </citation>
    <scope>NUCLEOTIDE SEQUENCE</scope>
    <source>
        <strain evidence="6">4be13</strain>
    </source>
</reference>
<protein>
    <submittedName>
        <fullName evidence="6">OmpA-like domain-containing protein</fullName>
    </submittedName>
</protein>
<dbReference type="Proteomes" id="UP000663722">
    <property type="component" value="Chromosome"/>
</dbReference>
<name>A0A975BV90_9BACT</name>
<dbReference type="EMBL" id="CP061800">
    <property type="protein sequence ID" value="QTA92450.1"/>
    <property type="molecule type" value="Genomic_DNA"/>
</dbReference>
<evidence type="ECO:0000256" key="4">
    <source>
        <dbReference type="PROSITE-ProRule" id="PRU00473"/>
    </source>
</evidence>
<evidence type="ECO:0000259" key="5">
    <source>
        <dbReference type="PROSITE" id="PS51123"/>
    </source>
</evidence>
<dbReference type="PANTHER" id="PTHR30329">
    <property type="entry name" value="STATOR ELEMENT OF FLAGELLAR MOTOR COMPLEX"/>
    <property type="match status" value="1"/>
</dbReference>
<keyword evidence="2 4" id="KW-0472">Membrane</keyword>
<keyword evidence="7" id="KW-1185">Reference proteome</keyword>
<dbReference type="InterPro" id="IPR006664">
    <property type="entry name" value="OMP_bac"/>
</dbReference>
<organism evidence="6 7">
    <name type="scientific">Desulfonema magnum</name>
    <dbReference type="NCBI Taxonomy" id="45655"/>
    <lineage>
        <taxon>Bacteria</taxon>
        <taxon>Pseudomonadati</taxon>
        <taxon>Thermodesulfobacteriota</taxon>
        <taxon>Desulfobacteria</taxon>
        <taxon>Desulfobacterales</taxon>
        <taxon>Desulfococcaceae</taxon>
        <taxon>Desulfonema</taxon>
    </lineage>
</organism>
<dbReference type="PANTHER" id="PTHR30329:SF21">
    <property type="entry name" value="LIPOPROTEIN YIAD-RELATED"/>
    <property type="match status" value="1"/>
</dbReference>
<dbReference type="AlphaFoldDB" id="A0A975BV90"/>
<sequence length="232" mass="26491">MMGRYFFVFFAIASISLSGMLGCATKKYVNEYVDENIRLLSSVKNKQLSSEIKSFRTEMEEDIGKVWKEIGENQKEISGLKDSVEKQKERIAELSVVEEALARAETAGKLAVGKLLYEVTMSDESVFFAYNEKELSKEAKLAINVFANVLLAQNKDIFIEIQGHTDNIGSKEYNLKLGHDRAETVRNYLYTEHNIPLHKMSTFSYGEEKPVVPNTNKINRSKNRRVMLLVME</sequence>
<dbReference type="KEGG" id="dmm:dnm_085300"/>
<keyword evidence="3" id="KW-0998">Cell outer membrane</keyword>
<dbReference type="InterPro" id="IPR050330">
    <property type="entry name" value="Bact_OuterMem_StrucFunc"/>
</dbReference>
<evidence type="ECO:0000256" key="3">
    <source>
        <dbReference type="ARBA" id="ARBA00023237"/>
    </source>
</evidence>
<dbReference type="InterPro" id="IPR036737">
    <property type="entry name" value="OmpA-like_sf"/>
</dbReference>
<dbReference type="Pfam" id="PF00691">
    <property type="entry name" value="OmpA"/>
    <property type="match status" value="1"/>
</dbReference>
<proteinExistence type="predicted"/>
<dbReference type="PROSITE" id="PS51257">
    <property type="entry name" value="PROKAR_LIPOPROTEIN"/>
    <property type="match status" value="1"/>
</dbReference>
<feature type="domain" description="OmpA-like" evidence="5">
    <location>
        <begin position="115"/>
        <end position="232"/>
    </location>
</feature>
<dbReference type="CDD" id="cd07185">
    <property type="entry name" value="OmpA_C-like"/>
    <property type="match status" value="1"/>
</dbReference>
<dbReference type="InterPro" id="IPR006665">
    <property type="entry name" value="OmpA-like"/>
</dbReference>
<dbReference type="Gene3D" id="3.30.1330.60">
    <property type="entry name" value="OmpA-like domain"/>
    <property type="match status" value="1"/>
</dbReference>
<dbReference type="PRINTS" id="PR01021">
    <property type="entry name" value="OMPADOMAIN"/>
</dbReference>